<evidence type="ECO:0000313" key="1">
    <source>
        <dbReference type="EMBL" id="CAH0726048.1"/>
    </source>
</evidence>
<protein>
    <submittedName>
        <fullName evidence="1">Uncharacterized protein</fullName>
    </submittedName>
</protein>
<reference evidence="1" key="1">
    <citation type="submission" date="2021-12" db="EMBL/GenBank/DDBJ databases">
        <authorList>
            <person name="Martin H S."/>
        </authorList>
    </citation>
    <scope>NUCLEOTIDE SEQUENCE</scope>
</reference>
<organism evidence="1 2">
    <name type="scientific">Brenthis ino</name>
    <name type="common">lesser marbled fritillary</name>
    <dbReference type="NCBI Taxonomy" id="405034"/>
    <lineage>
        <taxon>Eukaryota</taxon>
        <taxon>Metazoa</taxon>
        <taxon>Ecdysozoa</taxon>
        <taxon>Arthropoda</taxon>
        <taxon>Hexapoda</taxon>
        <taxon>Insecta</taxon>
        <taxon>Pterygota</taxon>
        <taxon>Neoptera</taxon>
        <taxon>Endopterygota</taxon>
        <taxon>Lepidoptera</taxon>
        <taxon>Glossata</taxon>
        <taxon>Ditrysia</taxon>
        <taxon>Papilionoidea</taxon>
        <taxon>Nymphalidae</taxon>
        <taxon>Heliconiinae</taxon>
        <taxon>Argynnini</taxon>
        <taxon>Brenthis</taxon>
    </lineage>
</organism>
<dbReference type="Proteomes" id="UP000838878">
    <property type="component" value="Chromosome 5"/>
</dbReference>
<accession>A0A8J9UTW1</accession>
<dbReference type="OrthoDB" id="7427511at2759"/>
<gene>
    <name evidence="1" type="ORF">BINO364_LOCUS11567</name>
</gene>
<feature type="non-terminal residue" evidence="1">
    <location>
        <position position="67"/>
    </location>
</feature>
<keyword evidence="2" id="KW-1185">Reference proteome</keyword>
<proteinExistence type="predicted"/>
<evidence type="ECO:0000313" key="2">
    <source>
        <dbReference type="Proteomes" id="UP000838878"/>
    </source>
</evidence>
<sequence length="67" mass="7956">MSITKSLKQFNPLWINCDNIHSVCMQSKACKDRVIHDKDECLEYNKNFVCCRVAHIRMPVDMFDNYD</sequence>
<name>A0A8J9UTW1_9NEOP</name>
<dbReference type="EMBL" id="OV170225">
    <property type="protein sequence ID" value="CAH0726048.1"/>
    <property type="molecule type" value="Genomic_DNA"/>
</dbReference>
<dbReference type="AlphaFoldDB" id="A0A8J9UTW1"/>